<comment type="caution">
    <text evidence="1">The sequence shown here is derived from an EMBL/GenBank/DDBJ whole genome shotgun (WGS) entry which is preliminary data.</text>
</comment>
<dbReference type="RefSeq" id="WP_100376565.1">
    <property type="nucleotide sequence ID" value="NZ_PGFD01000001.1"/>
</dbReference>
<evidence type="ECO:0000313" key="2">
    <source>
        <dbReference type="Proteomes" id="UP000228740"/>
    </source>
</evidence>
<sequence length="140" mass="16462">MIFKAFVTFSILFSFHLQSQRRNFFPDSDTPPNCNIIKKGTFFRDDKTDSRFKVKFHNNKMIEVYGNNTVIIESNLKMLSKCKFEGEIKKIKTKFLMTDSLFYVGKTTTYEIVETGKNYIVYEYPCVADLNNCTEILEKK</sequence>
<protein>
    <submittedName>
        <fullName evidence="1">Uncharacterized protein</fullName>
    </submittedName>
</protein>
<name>A0A2M9CAP1_9FLAO</name>
<dbReference type="AlphaFoldDB" id="A0A2M9CAP1"/>
<accession>A0A2M9CAP1</accession>
<dbReference type="Proteomes" id="UP000228740">
    <property type="component" value="Unassembled WGS sequence"/>
</dbReference>
<reference evidence="1 2" key="1">
    <citation type="submission" date="2017-11" db="EMBL/GenBank/DDBJ databases">
        <title>Genomic Encyclopedia of Archaeal and Bacterial Type Strains, Phase II (KMG-II): From Individual Species to Whole Genera.</title>
        <authorList>
            <person name="Goeker M."/>
        </authorList>
    </citation>
    <scope>NUCLEOTIDE SEQUENCE [LARGE SCALE GENOMIC DNA]</scope>
    <source>
        <strain evidence="1 2">DSM 27617</strain>
    </source>
</reference>
<dbReference type="EMBL" id="PGFD01000001">
    <property type="protein sequence ID" value="PJJ67887.1"/>
    <property type="molecule type" value="Genomic_DNA"/>
</dbReference>
<dbReference type="OrthoDB" id="1264750at2"/>
<organism evidence="1 2">
    <name type="scientific">Chryseobacterium geocarposphaerae</name>
    <dbReference type="NCBI Taxonomy" id="1416776"/>
    <lineage>
        <taxon>Bacteria</taxon>
        <taxon>Pseudomonadati</taxon>
        <taxon>Bacteroidota</taxon>
        <taxon>Flavobacteriia</taxon>
        <taxon>Flavobacteriales</taxon>
        <taxon>Weeksellaceae</taxon>
        <taxon>Chryseobacterium group</taxon>
        <taxon>Chryseobacterium</taxon>
    </lineage>
</organism>
<gene>
    <name evidence="1" type="ORF">CLV73_1907</name>
</gene>
<keyword evidence="2" id="KW-1185">Reference proteome</keyword>
<proteinExistence type="predicted"/>
<evidence type="ECO:0000313" key="1">
    <source>
        <dbReference type="EMBL" id="PJJ67887.1"/>
    </source>
</evidence>